<comment type="caution">
    <text evidence="1">The sequence shown here is derived from an EMBL/GenBank/DDBJ whole genome shotgun (WGS) entry which is preliminary data.</text>
</comment>
<evidence type="ECO:0000313" key="1">
    <source>
        <dbReference type="EMBL" id="MBO9204811.1"/>
    </source>
</evidence>
<dbReference type="InterPro" id="IPR032720">
    <property type="entry name" value="Cys_rich_CWC"/>
</dbReference>
<gene>
    <name evidence="1" type="ORF">J7I42_31265</name>
</gene>
<accession>A0ABS3Z3R9</accession>
<dbReference type="Proteomes" id="UP000677244">
    <property type="component" value="Unassembled WGS sequence"/>
</dbReference>
<dbReference type="RefSeq" id="WP_209143757.1">
    <property type="nucleotide sequence ID" value="NZ_JAGHKO010000017.1"/>
</dbReference>
<proteinExistence type="predicted"/>
<dbReference type="Pfam" id="PF14375">
    <property type="entry name" value="Cys_rich_CWC"/>
    <property type="match status" value="1"/>
</dbReference>
<dbReference type="EMBL" id="JAGHKO010000017">
    <property type="protein sequence ID" value="MBO9204811.1"/>
    <property type="molecule type" value="Genomic_DNA"/>
</dbReference>
<reference evidence="1 2" key="1">
    <citation type="submission" date="2021-03" db="EMBL/GenBank/DDBJ databases">
        <title>Assistant Professor.</title>
        <authorList>
            <person name="Huq M.A."/>
        </authorList>
    </citation>
    <scope>NUCLEOTIDE SEQUENCE [LARGE SCALE GENOMIC DNA]</scope>
    <source>
        <strain evidence="1 2">MAH-29</strain>
    </source>
</reference>
<organism evidence="1 2">
    <name type="scientific">Niastella soli</name>
    <dbReference type="NCBI Taxonomy" id="2821487"/>
    <lineage>
        <taxon>Bacteria</taxon>
        <taxon>Pseudomonadati</taxon>
        <taxon>Bacteroidota</taxon>
        <taxon>Chitinophagia</taxon>
        <taxon>Chitinophagales</taxon>
        <taxon>Chitinophagaceae</taxon>
        <taxon>Niastella</taxon>
    </lineage>
</organism>
<protein>
    <submittedName>
        <fullName evidence="1">Cysteine-rich CWC family protein</fullName>
    </submittedName>
</protein>
<name>A0ABS3Z3R9_9BACT</name>
<keyword evidence="2" id="KW-1185">Reference proteome</keyword>
<sequence>MIKKCSKCEVPFTCQNESRGCWCEDIQLSTQVLTYLKDNYDNCLCSKCLQEFQKLNETPNNLT</sequence>
<evidence type="ECO:0000313" key="2">
    <source>
        <dbReference type="Proteomes" id="UP000677244"/>
    </source>
</evidence>